<keyword evidence="7 10" id="KW-0256">Endoplasmic reticulum</keyword>
<reference evidence="11" key="1">
    <citation type="submission" date="2019-03" db="EMBL/GenBank/DDBJ databases">
        <title>Improved annotation for the trematode Fasciola hepatica.</title>
        <authorList>
            <person name="Choi Y.-J."/>
            <person name="Martin J."/>
            <person name="Mitreva M."/>
        </authorList>
    </citation>
    <scope>NUCLEOTIDE SEQUENCE [LARGE SCALE GENOMIC DNA]</scope>
</reference>
<evidence type="ECO:0000256" key="1">
    <source>
        <dbReference type="ARBA" id="ARBA00004477"/>
    </source>
</evidence>
<protein>
    <recommendedName>
        <fullName evidence="10">Mannosyltransferase</fullName>
        <ecNumber evidence="10">2.4.1.-</ecNumber>
    </recommendedName>
</protein>
<evidence type="ECO:0000256" key="6">
    <source>
        <dbReference type="ARBA" id="ARBA00022692"/>
    </source>
</evidence>
<dbReference type="PANTHER" id="PTHR22760">
    <property type="entry name" value="GLYCOSYLTRANSFERASE"/>
    <property type="match status" value="1"/>
</dbReference>
<feature type="transmembrane region" description="Helical" evidence="10">
    <location>
        <begin position="12"/>
        <end position="29"/>
    </location>
</feature>
<dbReference type="GO" id="GO:0006487">
    <property type="term" value="P:protein N-linked glycosylation"/>
    <property type="evidence" value="ECO:0007669"/>
    <property type="project" value="TreeGrafter"/>
</dbReference>
<sequence length="606" mass="68688">MTEDTRHYGSLVFKIALFANLISVLFNVINDCDETYNYWEPLHFIVTQGHGGGFQTWEYSPSYGLRSYLYLWLVGWPAFLIALLGWPLWLGFLLVRLHLALWSVGALTYMSIVLDRVVPSDASGKSFGLPLSIWFCGFYALSPGCFISSTTFVPSGPATTLCQLMLAFWLSGHMFWAVGCVALTGILIWPFAAFLGVPLALHLIGSRRLLTLIIYACTWAVFLIPVTLSIDSYHFGRFVLAPWNIIRYNLFPSAQNVSSGSASQLYGVEPASFYVKNYVLNQNVVIGLTGCFLLFAFGQSLYALFTRAFRGFKTTTTHSGPIPLYLTLICASPMILWNLIFFAQQHKEERFLFPGYPCISLGAAIFIYWFVQRIARLTRWLRVNQFFSTVVSLLVIIVFLLASTSRAVGLIRWYSAPIYLIRHLPHPNQTTAKPLLCLGRDWHYFPSRFLLPGNGDRWSVGYLQSNFSGQLPGHFTRVVGPQSTWIDSVRSDGSRFNADNREESDRFVAGGSAACDYILDRDSKPGPREKLYVADKKQWRSIATRAILEPHSCSKIAVPDEPWHSWISQYPILCHLFRAFYIPYVSEVTNRPVTMHILERLPRQAV</sequence>
<keyword evidence="8 10" id="KW-1133">Transmembrane helix</keyword>
<feature type="transmembrane region" description="Helical" evidence="10">
    <location>
        <begin position="69"/>
        <end position="89"/>
    </location>
</feature>
<feature type="transmembrane region" description="Helical" evidence="10">
    <location>
        <begin position="351"/>
        <end position="371"/>
    </location>
</feature>
<accession>A0A2H1C2Z8</accession>
<evidence type="ECO:0000256" key="7">
    <source>
        <dbReference type="ARBA" id="ARBA00022824"/>
    </source>
</evidence>
<evidence type="ECO:0000256" key="8">
    <source>
        <dbReference type="ARBA" id="ARBA00022989"/>
    </source>
</evidence>
<evidence type="ECO:0000256" key="4">
    <source>
        <dbReference type="ARBA" id="ARBA00022676"/>
    </source>
</evidence>
<keyword evidence="6 10" id="KW-0812">Transmembrane</keyword>
<dbReference type="Pfam" id="PF03901">
    <property type="entry name" value="Glyco_transf_22"/>
    <property type="match status" value="1"/>
</dbReference>
<dbReference type="GO" id="GO:0000026">
    <property type="term" value="F:alpha-1,2-mannosyltransferase activity"/>
    <property type="evidence" value="ECO:0007669"/>
    <property type="project" value="TreeGrafter"/>
</dbReference>
<dbReference type="EMBL" id="JXXN02003191">
    <property type="protein sequence ID" value="THD21862.1"/>
    <property type="molecule type" value="Genomic_DNA"/>
</dbReference>
<organism evidence="11 12">
    <name type="scientific">Fasciola hepatica</name>
    <name type="common">Liver fluke</name>
    <dbReference type="NCBI Taxonomy" id="6192"/>
    <lineage>
        <taxon>Eukaryota</taxon>
        <taxon>Metazoa</taxon>
        <taxon>Spiralia</taxon>
        <taxon>Lophotrochozoa</taxon>
        <taxon>Platyhelminthes</taxon>
        <taxon>Trematoda</taxon>
        <taxon>Digenea</taxon>
        <taxon>Plagiorchiida</taxon>
        <taxon>Echinostomata</taxon>
        <taxon>Echinostomatoidea</taxon>
        <taxon>Fasciolidae</taxon>
        <taxon>Fasciola</taxon>
    </lineage>
</organism>
<evidence type="ECO:0000256" key="9">
    <source>
        <dbReference type="ARBA" id="ARBA00023136"/>
    </source>
</evidence>
<comment type="subcellular location">
    <subcellularLocation>
        <location evidence="1 10">Endoplasmic reticulum membrane</location>
        <topology evidence="1 10">Multi-pass membrane protein</topology>
    </subcellularLocation>
</comment>
<proteinExistence type="inferred from homology"/>
<keyword evidence="12" id="KW-1185">Reference proteome</keyword>
<evidence type="ECO:0000256" key="2">
    <source>
        <dbReference type="ARBA" id="ARBA00004922"/>
    </source>
</evidence>
<keyword evidence="5" id="KW-0808">Transferase</keyword>
<dbReference type="Proteomes" id="UP000230066">
    <property type="component" value="Unassembled WGS sequence"/>
</dbReference>
<evidence type="ECO:0000256" key="5">
    <source>
        <dbReference type="ARBA" id="ARBA00022679"/>
    </source>
</evidence>
<evidence type="ECO:0000256" key="3">
    <source>
        <dbReference type="ARBA" id="ARBA00007063"/>
    </source>
</evidence>
<evidence type="ECO:0000313" key="12">
    <source>
        <dbReference type="Proteomes" id="UP000230066"/>
    </source>
</evidence>
<gene>
    <name evidence="11" type="ORF">D915_007397</name>
</gene>
<dbReference type="EC" id="2.4.1.-" evidence="10"/>
<keyword evidence="9 10" id="KW-0472">Membrane</keyword>
<evidence type="ECO:0000313" key="11">
    <source>
        <dbReference type="EMBL" id="THD21862.1"/>
    </source>
</evidence>
<name>A0A2H1C2Z8_FASHE</name>
<feature type="transmembrane region" description="Helical" evidence="10">
    <location>
        <begin position="173"/>
        <end position="197"/>
    </location>
</feature>
<feature type="transmembrane region" description="Helical" evidence="10">
    <location>
        <begin position="95"/>
        <end position="114"/>
    </location>
</feature>
<evidence type="ECO:0000256" key="10">
    <source>
        <dbReference type="RuleBase" id="RU363075"/>
    </source>
</evidence>
<keyword evidence="4 10" id="KW-0328">Glycosyltransferase</keyword>
<feature type="transmembrane region" description="Helical" evidence="10">
    <location>
        <begin position="325"/>
        <end position="345"/>
    </location>
</feature>
<feature type="transmembrane region" description="Helical" evidence="10">
    <location>
        <begin position="383"/>
        <end position="402"/>
    </location>
</feature>
<comment type="pathway">
    <text evidence="2">Protein modification; protein glycosylation.</text>
</comment>
<comment type="similarity">
    <text evidence="3 10">Belongs to the glycosyltransferase 22 family.</text>
</comment>
<dbReference type="UniPathway" id="UPA00378"/>
<dbReference type="GO" id="GO:0005789">
    <property type="term" value="C:endoplasmic reticulum membrane"/>
    <property type="evidence" value="ECO:0007669"/>
    <property type="project" value="UniProtKB-SubCell"/>
</dbReference>
<dbReference type="InterPro" id="IPR005599">
    <property type="entry name" value="GPI_mannosylTrfase"/>
</dbReference>
<comment type="caution">
    <text evidence="11">The sequence shown here is derived from an EMBL/GenBank/DDBJ whole genome shotgun (WGS) entry which is preliminary data.</text>
</comment>
<dbReference type="PANTHER" id="PTHR22760:SF2">
    <property type="entry name" value="ALPHA-1,2-MANNOSYLTRANSFERASE ALG9"/>
    <property type="match status" value="1"/>
</dbReference>
<dbReference type="AlphaFoldDB" id="A0A2H1C2Z8"/>
<feature type="transmembrane region" description="Helical" evidence="10">
    <location>
        <begin position="284"/>
        <end position="305"/>
    </location>
</feature>
<feature type="transmembrane region" description="Helical" evidence="10">
    <location>
        <begin position="209"/>
        <end position="230"/>
    </location>
</feature>